<comment type="caution">
    <text evidence="4">The sequence shown here is derived from an EMBL/GenBank/DDBJ whole genome shotgun (WGS) entry which is preliminary data.</text>
</comment>
<feature type="compositionally biased region" description="Polar residues" evidence="1">
    <location>
        <begin position="68"/>
        <end position="79"/>
    </location>
</feature>
<dbReference type="AlphaFoldDB" id="A0AAV0TXK5"/>
<dbReference type="Proteomes" id="UP001162031">
    <property type="component" value="Unassembled WGS sequence"/>
</dbReference>
<feature type="compositionally biased region" description="Polar residues" evidence="1">
    <location>
        <begin position="39"/>
        <end position="51"/>
    </location>
</feature>
<keyword evidence="3" id="KW-0732">Signal</keyword>
<feature type="region of interest" description="Disordered" evidence="1">
    <location>
        <begin position="25"/>
        <end position="106"/>
    </location>
</feature>
<sequence>MRVPFRLLCFLAAAFATCVSADAMDDGTPLMSEAPPVTPSTDGTGVSNATSDAPRAEEDFDIEPQPTRAPTQKAPTQEAPTLPPSVAPVKRNPIADPTASDRPAEVTSTASAVAPTAAAVVLSAVVYLML</sequence>
<feature type="signal peptide" evidence="3">
    <location>
        <begin position="1"/>
        <end position="21"/>
    </location>
</feature>
<evidence type="ECO:0000313" key="4">
    <source>
        <dbReference type="EMBL" id="CAI5727401.1"/>
    </source>
</evidence>
<keyword evidence="2" id="KW-0812">Transmembrane</keyword>
<feature type="transmembrane region" description="Helical" evidence="2">
    <location>
        <begin position="110"/>
        <end position="129"/>
    </location>
</feature>
<organism evidence="4 5">
    <name type="scientific">Hyaloperonospora brassicae</name>
    <name type="common">Brassica downy mildew</name>
    <name type="synonym">Peronospora brassicae</name>
    <dbReference type="NCBI Taxonomy" id="162125"/>
    <lineage>
        <taxon>Eukaryota</taxon>
        <taxon>Sar</taxon>
        <taxon>Stramenopiles</taxon>
        <taxon>Oomycota</taxon>
        <taxon>Peronosporomycetes</taxon>
        <taxon>Peronosporales</taxon>
        <taxon>Peronosporaceae</taxon>
        <taxon>Hyaloperonospora</taxon>
    </lineage>
</organism>
<proteinExistence type="predicted"/>
<keyword evidence="2" id="KW-0472">Membrane</keyword>
<reference evidence="4" key="1">
    <citation type="submission" date="2022-12" db="EMBL/GenBank/DDBJ databases">
        <authorList>
            <person name="Webb A."/>
        </authorList>
    </citation>
    <scope>NUCLEOTIDE SEQUENCE</scope>
    <source>
        <strain evidence="4">Hp1</strain>
    </source>
</reference>
<accession>A0AAV0TXK5</accession>
<gene>
    <name evidence="4" type="ORF">HBR001_LOCUS4078</name>
</gene>
<evidence type="ECO:0000256" key="3">
    <source>
        <dbReference type="SAM" id="SignalP"/>
    </source>
</evidence>
<name>A0AAV0TXK5_HYABA</name>
<evidence type="ECO:0000256" key="2">
    <source>
        <dbReference type="SAM" id="Phobius"/>
    </source>
</evidence>
<evidence type="ECO:0008006" key="6">
    <source>
        <dbReference type="Google" id="ProtNLM"/>
    </source>
</evidence>
<feature type="chain" id="PRO_5043628492" description="RxLR effector candidate protein" evidence="3">
    <location>
        <begin position="22"/>
        <end position="130"/>
    </location>
</feature>
<protein>
    <recommendedName>
        <fullName evidence="6">RxLR effector candidate protein</fullName>
    </recommendedName>
</protein>
<keyword evidence="5" id="KW-1185">Reference proteome</keyword>
<evidence type="ECO:0000313" key="5">
    <source>
        <dbReference type="Proteomes" id="UP001162031"/>
    </source>
</evidence>
<keyword evidence="2" id="KW-1133">Transmembrane helix</keyword>
<evidence type="ECO:0000256" key="1">
    <source>
        <dbReference type="SAM" id="MobiDB-lite"/>
    </source>
</evidence>
<dbReference type="EMBL" id="CANTFL010000748">
    <property type="protein sequence ID" value="CAI5727401.1"/>
    <property type="molecule type" value="Genomic_DNA"/>
</dbReference>